<organism evidence="3 4">
    <name type="scientific">Deinococcus humi</name>
    <dbReference type="NCBI Taxonomy" id="662880"/>
    <lineage>
        <taxon>Bacteria</taxon>
        <taxon>Thermotogati</taxon>
        <taxon>Deinococcota</taxon>
        <taxon>Deinococci</taxon>
        <taxon>Deinococcales</taxon>
        <taxon>Deinococcaceae</taxon>
        <taxon>Deinococcus</taxon>
    </lineage>
</organism>
<gene>
    <name evidence="3" type="ORF">HNQ08_003623</name>
</gene>
<dbReference type="InterPro" id="IPR003593">
    <property type="entry name" value="AAA+_ATPase"/>
</dbReference>
<dbReference type="InterPro" id="IPR050168">
    <property type="entry name" value="AAA_ATPase_domain"/>
</dbReference>
<dbReference type="EMBL" id="JACHFL010000011">
    <property type="protein sequence ID" value="MBB5364510.1"/>
    <property type="molecule type" value="Genomic_DNA"/>
</dbReference>
<dbReference type="SUPFAM" id="SSF52540">
    <property type="entry name" value="P-loop containing nucleoside triphosphate hydrolases"/>
    <property type="match status" value="1"/>
</dbReference>
<dbReference type="PANTHER" id="PTHR23077">
    <property type="entry name" value="AAA-FAMILY ATPASE"/>
    <property type="match status" value="1"/>
</dbReference>
<dbReference type="PANTHER" id="PTHR23077:SF198">
    <property type="entry name" value="ATP-DEPENDENT ZINC METALLOPROTEASE FTSH"/>
    <property type="match status" value="1"/>
</dbReference>
<evidence type="ECO:0000259" key="2">
    <source>
        <dbReference type="SMART" id="SM00382"/>
    </source>
</evidence>
<sequence>MNFDQDRYAGTTVNPLNPSPGGIMSTANHVLALIKSHLSGDDEQFLSVALQVAAREARAGHANVAQELRKLIDQARAQDGLPRPETPSPIAFRPTPPKGELASLLSVSHPRQRLKDLVVEDSAERRLARIVHEYAQQDQLRSHGLSPRRKILMIGPPGSGKTMTAHALAGELGLPLMTLLLEGVITKFMGETASKLRTVFEAMATMRGVYFFDEFDAIGARRSAGNDVGEIRRVLNSFLQLLEKDESTSLIMAATNHPELLDPALFRRFDDVLEYGLPDEAVIARILKVRLARFSPPRFAWSPAIQAAAGLSHAEITRAADEAAKSAVLSNRPKISSKDLLEAIAERKLAQQ</sequence>
<feature type="region of interest" description="Disordered" evidence="1">
    <location>
        <begin position="1"/>
        <end position="20"/>
    </location>
</feature>
<feature type="domain" description="AAA+ ATPase" evidence="2">
    <location>
        <begin position="147"/>
        <end position="279"/>
    </location>
</feature>
<dbReference type="AlphaFoldDB" id="A0A7W8JWY1"/>
<dbReference type="RefSeq" id="WP_221284275.1">
    <property type="nucleotide sequence ID" value="NZ_JACHFL010000011.1"/>
</dbReference>
<keyword evidence="4" id="KW-1185">Reference proteome</keyword>
<dbReference type="GO" id="GO:0005524">
    <property type="term" value="F:ATP binding"/>
    <property type="evidence" value="ECO:0007669"/>
    <property type="project" value="InterPro"/>
</dbReference>
<evidence type="ECO:0000256" key="1">
    <source>
        <dbReference type="SAM" id="MobiDB-lite"/>
    </source>
</evidence>
<protein>
    <submittedName>
        <fullName evidence="3">SpoVK/Ycf46/Vps4 family AAA+-type ATPase</fullName>
    </submittedName>
</protein>
<comment type="caution">
    <text evidence="3">The sequence shown here is derived from an EMBL/GenBank/DDBJ whole genome shotgun (WGS) entry which is preliminary data.</text>
</comment>
<dbReference type="SMART" id="SM00382">
    <property type="entry name" value="AAA"/>
    <property type="match status" value="1"/>
</dbReference>
<evidence type="ECO:0000313" key="3">
    <source>
        <dbReference type="EMBL" id="MBB5364510.1"/>
    </source>
</evidence>
<dbReference type="InterPro" id="IPR027417">
    <property type="entry name" value="P-loop_NTPase"/>
</dbReference>
<accession>A0A7W8JWY1</accession>
<dbReference type="CDD" id="cd19481">
    <property type="entry name" value="RecA-like_protease"/>
    <property type="match status" value="1"/>
</dbReference>
<reference evidence="3 4" key="1">
    <citation type="submission" date="2020-08" db="EMBL/GenBank/DDBJ databases">
        <title>Genomic Encyclopedia of Type Strains, Phase IV (KMG-IV): sequencing the most valuable type-strain genomes for metagenomic binning, comparative biology and taxonomic classification.</title>
        <authorList>
            <person name="Goeker M."/>
        </authorList>
    </citation>
    <scope>NUCLEOTIDE SEQUENCE [LARGE SCALE GENOMIC DNA]</scope>
    <source>
        <strain evidence="3 4">DSM 27939</strain>
    </source>
</reference>
<name>A0A7W8JWY1_9DEIO</name>
<dbReference type="InterPro" id="IPR003959">
    <property type="entry name" value="ATPase_AAA_core"/>
</dbReference>
<proteinExistence type="predicted"/>
<dbReference type="Gene3D" id="3.40.50.300">
    <property type="entry name" value="P-loop containing nucleotide triphosphate hydrolases"/>
    <property type="match status" value="1"/>
</dbReference>
<evidence type="ECO:0000313" key="4">
    <source>
        <dbReference type="Proteomes" id="UP000552709"/>
    </source>
</evidence>
<dbReference type="Pfam" id="PF00004">
    <property type="entry name" value="AAA"/>
    <property type="match status" value="1"/>
</dbReference>
<dbReference type="Proteomes" id="UP000552709">
    <property type="component" value="Unassembled WGS sequence"/>
</dbReference>
<dbReference type="GO" id="GO:0016887">
    <property type="term" value="F:ATP hydrolysis activity"/>
    <property type="evidence" value="ECO:0007669"/>
    <property type="project" value="InterPro"/>
</dbReference>